<evidence type="ECO:0000313" key="1">
    <source>
        <dbReference type="EMBL" id="KAK7695161.1"/>
    </source>
</evidence>
<protein>
    <submittedName>
        <fullName evidence="1">Uncharacterized protein</fullName>
    </submittedName>
</protein>
<reference evidence="1 2" key="1">
    <citation type="submission" date="2022-09" db="EMBL/GenBank/DDBJ databases">
        <authorList>
            <person name="Palmer J.M."/>
        </authorList>
    </citation>
    <scope>NUCLEOTIDE SEQUENCE [LARGE SCALE GENOMIC DNA]</scope>
    <source>
        <strain evidence="1 2">DSM 7382</strain>
    </source>
</reference>
<sequence length="203" mass="24040">MTTIGFALEKWTKLKKVALSFTADEDFFTWGWHDSPHIPTVDQRSIWEHAIPPSDRWPTEEFSDSLDRLREDASIDDPEKIEVIDSAQFKIHFENDLLEHDLAYLMRLWQEKNEPSLARFMRNLGDCCPSLEQIDWYPLGGGDPRTLWRWNFLRELRDDNRKVKRVMGNLSWEGCTQGDPDPMVALVGQEWEHHVSVHMKRRY</sequence>
<dbReference type="AlphaFoldDB" id="A0AAW0GZ10"/>
<dbReference type="Proteomes" id="UP001385951">
    <property type="component" value="Unassembled WGS sequence"/>
</dbReference>
<keyword evidence="2" id="KW-1185">Reference proteome</keyword>
<comment type="caution">
    <text evidence="1">The sequence shown here is derived from an EMBL/GenBank/DDBJ whole genome shotgun (WGS) entry which is preliminary data.</text>
</comment>
<gene>
    <name evidence="1" type="ORF">QCA50_002351</name>
</gene>
<accession>A0AAW0GZ10</accession>
<proteinExistence type="predicted"/>
<organism evidence="1 2">
    <name type="scientific">Cerrena zonata</name>
    <dbReference type="NCBI Taxonomy" id="2478898"/>
    <lineage>
        <taxon>Eukaryota</taxon>
        <taxon>Fungi</taxon>
        <taxon>Dikarya</taxon>
        <taxon>Basidiomycota</taxon>
        <taxon>Agaricomycotina</taxon>
        <taxon>Agaricomycetes</taxon>
        <taxon>Polyporales</taxon>
        <taxon>Cerrenaceae</taxon>
        <taxon>Cerrena</taxon>
    </lineage>
</organism>
<dbReference type="EMBL" id="JASBNA010000002">
    <property type="protein sequence ID" value="KAK7695161.1"/>
    <property type="molecule type" value="Genomic_DNA"/>
</dbReference>
<name>A0AAW0GZ10_9APHY</name>
<evidence type="ECO:0000313" key="2">
    <source>
        <dbReference type="Proteomes" id="UP001385951"/>
    </source>
</evidence>